<evidence type="ECO:0000313" key="1">
    <source>
        <dbReference type="EMBL" id="CAB3697882.1"/>
    </source>
</evidence>
<dbReference type="AlphaFoldDB" id="A0A6S6ZZ64"/>
<reference evidence="1 2" key="1">
    <citation type="submission" date="2020-04" db="EMBL/GenBank/DDBJ databases">
        <authorList>
            <person name="De Canck E."/>
        </authorList>
    </citation>
    <scope>NUCLEOTIDE SEQUENCE [LARGE SCALE GENOMIC DNA]</scope>
    <source>
        <strain evidence="1 2">LMG 3458</strain>
    </source>
</reference>
<accession>A0A6S6ZZ64</accession>
<gene>
    <name evidence="1" type="ORF">LMG3458_02488</name>
</gene>
<name>A0A6S6ZZ64_9BURK</name>
<protein>
    <recommendedName>
        <fullName evidence="3">N-acetyltransferase domain-containing protein</fullName>
    </recommendedName>
</protein>
<sequence>MASFIPASSWNGEQRCQVREAFTRHFEHMTSLGHPFAAHASVDEGCEAIAQGYIKAVIAAEYVIVYDTGNLWYSSALLLFEEMVVRLGDAPGAVSEVPALLDELAGLYGCAGVISGNAIARPGLTRVYGKAGYSPVATRFYKEIPIERSSESPQEGG</sequence>
<proteinExistence type="predicted"/>
<dbReference type="EMBL" id="CADIJO010000007">
    <property type="protein sequence ID" value="CAB3697882.1"/>
    <property type="molecule type" value="Genomic_DNA"/>
</dbReference>
<organism evidence="1 2">
    <name type="scientific">Achromobacter deleyi</name>
    <dbReference type="NCBI Taxonomy" id="1353891"/>
    <lineage>
        <taxon>Bacteria</taxon>
        <taxon>Pseudomonadati</taxon>
        <taxon>Pseudomonadota</taxon>
        <taxon>Betaproteobacteria</taxon>
        <taxon>Burkholderiales</taxon>
        <taxon>Alcaligenaceae</taxon>
        <taxon>Achromobacter</taxon>
    </lineage>
</organism>
<dbReference type="RefSeq" id="WP_175216436.1">
    <property type="nucleotide sequence ID" value="NZ_CADIJO010000007.1"/>
</dbReference>
<dbReference type="Proteomes" id="UP000494111">
    <property type="component" value="Unassembled WGS sequence"/>
</dbReference>
<evidence type="ECO:0008006" key="3">
    <source>
        <dbReference type="Google" id="ProtNLM"/>
    </source>
</evidence>
<evidence type="ECO:0000313" key="2">
    <source>
        <dbReference type="Proteomes" id="UP000494111"/>
    </source>
</evidence>